<dbReference type="InterPro" id="IPR045058">
    <property type="entry name" value="GIMA/IAN/Toc"/>
</dbReference>
<comment type="similarity">
    <text evidence="1">Belongs to the TRAFAC class TrmE-Era-EngA-EngB-Septin-like GTPase superfamily. AIG1/Toc34/Toc159-like paraseptin GTPase family. IAN subfamily.</text>
</comment>
<dbReference type="SUPFAM" id="SSF52540">
    <property type="entry name" value="P-loop containing nucleoside triphosphate hydrolases"/>
    <property type="match status" value="1"/>
</dbReference>
<keyword evidence="3" id="KW-0342">GTP-binding</keyword>
<sequence>MTDYHLLEETETGEMDRTKNKPCVVNVYGGGNGSELRIILVGKTGGGKSATGNTILGRPDFVSKLGAKAVTITCQKGQRRWEGSELVVVDTPSIFDPKVCNKDTLREIGRCIELSYPGPHALVLVTQLGRFTEEDKEAVRRVQDVFGVEAMRHMIILFTRKEDLATGSLHDYVKYSDNNDLTKLIEKCNHRYCAFNNRATGEEQDAQVSELITTIQNMVDKNGGHYINEMYLESNLTEEKIRYYLQQNRTARETAERMGIFSRFPKGLWVTGLLVVVIGLIFFIYLITRF</sequence>
<keyword evidence="4" id="KW-0812">Transmembrane</keyword>
<dbReference type="OMA" id="GHYINEM"/>
<evidence type="ECO:0000256" key="2">
    <source>
        <dbReference type="ARBA" id="ARBA00022741"/>
    </source>
</evidence>
<evidence type="ECO:0000256" key="1">
    <source>
        <dbReference type="ARBA" id="ARBA00008535"/>
    </source>
</evidence>
<keyword evidence="7" id="KW-1185">Reference proteome</keyword>
<protein>
    <recommendedName>
        <fullName evidence="5">AIG1-type G domain-containing protein</fullName>
    </recommendedName>
</protein>
<feature type="transmembrane region" description="Helical" evidence="4">
    <location>
        <begin position="267"/>
        <end position="287"/>
    </location>
</feature>
<dbReference type="AlphaFoldDB" id="A0A8D0H243"/>
<dbReference type="CDD" id="cd01852">
    <property type="entry name" value="AIG1"/>
    <property type="match status" value="1"/>
</dbReference>
<reference evidence="6" key="2">
    <citation type="submission" date="2025-09" db="UniProtKB">
        <authorList>
            <consortium name="Ensembl"/>
        </authorList>
    </citation>
    <scope>IDENTIFICATION</scope>
</reference>
<dbReference type="FunFam" id="3.40.50.300:FF:000366">
    <property type="entry name" value="GTPase, IMAP family member 2"/>
    <property type="match status" value="1"/>
</dbReference>
<keyword evidence="4" id="KW-0472">Membrane</keyword>
<dbReference type="PROSITE" id="PS51720">
    <property type="entry name" value="G_AIG1"/>
    <property type="match status" value="1"/>
</dbReference>
<evidence type="ECO:0000313" key="7">
    <source>
        <dbReference type="Proteomes" id="UP000694392"/>
    </source>
</evidence>
<dbReference type="Ensembl" id="ENSSPUT00000013900.1">
    <property type="protein sequence ID" value="ENSSPUP00000013029.1"/>
    <property type="gene ID" value="ENSSPUG00000010036.1"/>
</dbReference>
<dbReference type="Pfam" id="PF04548">
    <property type="entry name" value="AIG1"/>
    <property type="match status" value="1"/>
</dbReference>
<evidence type="ECO:0000313" key="6">
    <source>
        <dbReference type="Ensembl" id="ENSSPUP00000013029.1"/>
    </source>
</evidence>
<dbReference type="Proteomes" id="UP000694392">
    <property type="component" value="Unplaced"/>
</dbReference>
<proteinExistence type="inferred from homology"/>
<accession>A0A8D0H243</accession>
<evidence type="ECO:0000256" key="3">
    <source>
        <dbReference type="ARBA" id="ARBA00023134"/>
    </source>
</evidence>
<dbReference type="PANTHER" id="PTHR10903">
    <property type="entry name" value="GTPASE, IMAP FAMILY MEMBER-RELATED"/>
    <property type="match status" value="1"/>
</dbReference>
<dbReference type="GO" id="GO:0005525">
    <property type="term" value="F:GTP binding"/>
    <property type="evidence" value="ECO:0007669"/>
    <property type="project" value="UniProtKB-KW"/>
</dbReference>
<dbReference type="InterPro" id="IPR027417">
    <property type="entry name" value="P-loop_NTPase"/>
</dbReference>
<keyword evidence="4" id="KW-1133">Transmembrane helix</keyword>
<evidence type="ECO:0000259" key="5">
    <source>
        <dbReference type="PROSITE" id="PS51720"/>
    </source>
</evidence>
<reference evidence="6" key="1">
    <citation type="submission" date="2025-08" db="UniProtKB">
        <authorList>
            <consortium name="Ensembl"/>
        </authorList>
    </citation>
    <scope>IDENTIFICATION</scope>
</reference>
<dbReference type="PANTHER" id="PTHR10903:SF73">
    <property type="entry name" value="GTPASE IMAP FAMILY MEMBER 8"/>
    <property type="match status" value="1"/>
</dbReference>
<evidence type="ECO:0000256" key="4">
    <source>
        <dbReference type="SAM" id="Phobius"/>
    </source>
</evidence>
<feature type="domain" description="AIG1-type G" evidence="5">
    <location>
        <begin position="33"/>
        <end position="235"/>
    </location>
</feature>
<name>A0A8D0H243_SPHPU</name>
<dbReference type="Gene3D" id="3.40.50.300">
    <property type="entry name" value="P-loop containing nucleotide triphosphate hydrolases"/>
    <property type="match status" value="1"/>
</dbReference>
<keyword evidence="2" id="KW-0547">Nucleotide-binding</keyword>
<organism evidence="6 7">
    <name type="scientific">Sphenodon punctatus</name>
    <name type="common">Tuatara</name>
    <name type="synonym">Hatteria punctata</name>
    <dbReference type="NCBI Taxonomy" id="8508"/>
    <lineage>
        <taxon>Eukaryota</taxon>
        <taxon>Metazoa</taxon>
        <taxon>Chordata</taxon>
        <taxon>Craniata</taxon>
        <taxon>Vertebrata</taxon>
        <taxon>Euteleostomi</taxon>
        <taxon>Lepidosauria</taxon>
        <taxon>Sphenodontia</taxon>
        <taxon>Sphenodontidae</taxon>
        <taxon>Sphenodon</taxon>
    </lineage>
</organism>
<dbReference type="InterPro" id="IPR006703">
    <property type="entry name" value="G_AIG1"/>
</dbReference>
<dbReference type="GeneTree" id="ENSGT00940000154844"/>